<dbReference type="GO" id="GO:0003824">
    <property type="term" value="F:catalytic activity"/>
    <property type="evidence" value="ECO:0007669"/>
    <property type="project" value="InterPro"/>
</dbReference>
<protein>
    <recommendedName>
        <fullName evidence="1">Hydantoinase B/oxoprolinase domain-containing protein</fullName>
    </recommendedName>
</protein>
<comment type="caution">
    <text evidence="2">The sequence shown here is derived from an EMBL/GenBank/DDBJ whole genome shotgun (WGS) entry which is preliminary data.</text>
</comment>
<organism evidence="2">
    <name type="scientific">marine sediment metagenome</name>
    <dbReference type="NCBI Taxonomy" id="412755"/>
    <lineage>
        <taxon>unclassified sequences</taxon>
        <taxon>metagenomes</taxon>
        <taxon>ecological metagenomes</taxon>
    </lineage>
</organism>
<dbReference type="EMBL" id="LAZR01055636">
    <property type="protein sequence ID" value="KKK75931.1"/>
    <property type="molecule type" value="Genomic_DNA"/>
</dbReference>
<proteinExistence type="predicted"/>
<accession>A0A0F9AUS0</accession>
<gene>
    <name evidence="2" type="ORF">LCGC14_2868770</name>
</gene>
<reference evidence="2" key="1">
    <citation type="journal article" date="2015" name="Nature">
        <title>Complex archaea that bridge the gap between prokaryotes and eukaryotes.</title>
        <authorList>
            <person name="Spang A."/>
            <person name="Saw J.H."/>
            <person name="Jorgensen S.L."/>
            <person name="Zaremba-Niedzwiedzka K."/>
            <person name="Martijn J."/>
            <person name="Lind A.E."/>
            <person name="van Eijk R."/>
            <person name="Schleper C."/>
            <person name="Guy L."/>
            <person name="Ettema T.J."/>
        </authorList>
    </citation>
    <scope>NUCLEOTIDE SEQUENCE</scope>
</reference>
<dbReference type="InterPro" id="IPR003692">
    <property type="entry name" value="Hydantoinase_B"/>
</dbReference>
<feature type="domain" description="Hydantoinase B/oxoprolinase" evidence="1">
    <location>
        <begin position="3"/>
        <end position="196"/>
    </location>
</feature>
<sequence length="335" mass="37279">NMINTFIWGGVNQHGEMLGNLCADLNGMGGGARMDRDGEHALAPIFATMADIGEQEMNEEEVPFLQLVSKKMTANTQAPGKYRGGMGYTMIASTKDSDQWGFMTTTQGSKVPTIQGLFGGYASGSYPLCKVTDVDVYDVLLKNPEQFKHSIHETMNEQPFPDASYSTHHMGMGFDISKRGELYMISQGSGGGYGDPLERDPVHVIMDIEEGLITRDWAKKLYIVEFNDETLALDLEATEKLRADYRELRKQQGKPYAEFVKEHVKDTPPENIPFYGSWNRDLDTVYAGSINDKRDAKNIGPIYVTNPKDVRIGELEAELEAVRTQAGIPATDTRK</sequence>
<evidence type="ECO:0000259" key="1">
    <source>
        <dbReference type="Pfam" id="PF02538"/>
    </source>
</evidence>
<name>A0A0F9AUS0_9ZZZZ</name>
<evidence type="ECO:0000313" key="2">
    <source>
        <dbReference type="EMBL" id="KKK75931.1"/>
    </source>
</evidence>
<dbReference type="AlphaFoldDB" id="A0A0F9AUS0"/>
<feature type="non-terminal residue" evidence="2">
    <location>
        <position position="1"/>
    </location>
</feature>
<dbReference type="Pfam" id="PF02538">
    <property type="entry name" value="Hydantoinase_B"/>
    <property type="match status" value="1"/>
</dbReference>